<evidence type="ECO:0000313" key="2">
    <source>
        <dbReference type="EMBL" id="CAB4709760.1"/>
    </source>
</evidence>
<dbReference type="Gene3D" id="3.40.50.2000">
    <property type="entry name" value="Glycogen Phosphorylase B"/>
    <property type="match status" value="1"/>
</dbReference>
<dbReference type="EMBL" id="CAEZXP010000010">
    <property type="protein sequence ID" value="CAB4709760.1"/>
    <property type="molecule type" value="Genomic_DNA"/>
</dbReference>
<dbReference type="InterPro" id="IPR001296">
    <property type="entry name" value="Glyco_trans_1"/>
</dbReference>
<feature type="domain" description="Glycosyl transferase family 1" evidence="1">
    <location>
        <begin position="191"/>
        <end position="309"/>
    </location>
</feature>
<dbReference type="PANTHER" id="PTHR12526:SF635">
    <property type="entry name" value="GLYCOSYL TRANSFERASE GROUP 1"/>
    <property type="match status" value="1"/>
</dbReference>
<name>A0A6J6QDC0_9ZZZZ</name>
<dbReference type="GO" id="GO:0016757">
    <property type="term" value="F:glycosyltransferase activity"/>
    <property type="evidence" value="ECO:0007669"/>
    <property type="project" value="InterPro"/>
</dbReference>
<accession>A0A6J6QDC0</accession>
<protein>
    <submittedName>
        <fullName evidence="2">Unannotated protein</fullName>
    </submittedName>
</protein>
<sequence length="363" mass="39130">MKLRSVVIRGRRSAVDLATRLAPRAKGRSIAVSYGTEAIPAPDQPAGGGIIKFQRLAETLPHHGLRFNVLYLGSSSLAPDWRDAVARARSRGATVVVNQNGVAYPAWAGAETEAINAPLAELLHQSDHVFFQSVFCKASADRFLGPRTERFEILYNAVDTSVFTPPASPPPPGLRLLLGGDQFQRYRFETAAQTLALVRNERPDAELVVTGRLRFASPDVAAADAAQLLTELGVQAHVHFLGPYSQIDAPRILGDAHVLLHTKVNDPCPSVVIEAMACGLPVVYSRSGGVPELVGDEAGVSVSSTASWDDDVPPDPAELARAVLAVASERESLARAARARAVERFDLSSWTQRHLELFAELVR</sequence>
<evidence type="ECO:0000259" key="1">
    <source>
        <dbReference type="Pfam" id="PF00534"/>
    </source>
</evidence>
<dbReference type="PANTHER" id="PTHR12526">
    <property type="entry name" value="GLYCOSYLTRANSFERASE"/>
    <property type="match status" value="1"/>
</dbReference>
<dbReference type="CDD" id="cd03801">
    <property type="entry name" value="GT4_PimA-like"/>
    <property type="match status" value="1"/>
</dbReference>
<gene>
    <name evidence="2" type="ORF">UFOPK2399_01920</name>
</gene>
<dbReference type="SUPFAM" id="SSF53756">
    <property type="entry name" value="UDP-Glycosyltransferase/glycogen phosphorylase"/>
    <property type="match status" value="1"/>
</dbReference>
<organism evidence="2">
    <name type="scientific">freshwater metagenome</name>
    <dbReference type="NCBI Taxonomy" id="449393"/>
    <lineage>
        <taxon>unclassified sequences</taxon>
        <taxon>metagenomes</taxon>
        <taxon>ecological metagenomes</taxon>
    </lineage>
</organism>
<proteinExistence type="predicted"/>
<dbReference type="AlphaFoldDB" id="A0A6J6QDC0"/>
<dbReference type="Pfam" id="PF00534">
    <property type="entry name" value="Glycos_transf_1"/>
    <property type="match status" value="1"/>
</dbReference>
<reference evidence="2" key="1">
    <citation type="submission" date="2020-05" db="EMBL/GenBank/DDBJ databases">
        <authorList>
            <person name="Chiriac C."/>
            <person name="Salcher M."/>
            <person name="Ghai R."/>
            <person name="Kavagutti S V."/>
        </authorList>
    </citation>
    <scope>NUCLEOTIDE SEQUENCE</scope>
</reference>